<dbReference type="PANTHER" id="PTHR44196:SF1">
    <property type="entry name" value="DEHYDROGENASE_REDUCTASE SDR FAMILY MEMBER 7B"/>
    <property type="match status" value="1"/>
</dbReference>
<dbReference type="InterPro" id="IPR002347">
    <property type="entry name" value="SDR_fam"/>
</dbReference>
<name>A0ABQ6LKI9_9RHOB</name>
<reference evidence="4 5" key="1">
    <citation type="submission" date="2023-04" db="EMBL/GenBank/DDBJ databases">
        <title>Marinoamorphus aggregata gen. nov., sp. Nov., isolate from tissue of brittle star Ophioplocus japonicus.</title>
        <authorList>
            <person name="Kawano K."/>
            <person name="Sawayama S."/>
            <person name="Nakagawa S."/>
        </authorList>
    </citation>
    <scope>NUCLEOTIDE SEQUENCE [LARGE SCALE GENOMIC DNA]</scope>
    <source>
        <strain evidence="4 5">NKW23</strain>
    </source>
</reference>
<organism evidence="4 5">
    <name type="scientific">Paralimibaculum aggregatum</name>
    <dbReference type="NCBI Taxonomy" id="3036245"/>
    <lineage>
        <taxon>Bacteria</taxon>
        <taxon>Pseudomonadati</taxon>
        <taxon>Pseudomonadota</taxon>
        <taxon>Alphaproteobacteria</taxon>
        <taxon>Rhodobacterales</taxon>
        <taxon>Paracoccaceae</taxon>
        <taxon>Paralimibaculum</taxon>
    </lineage>
</organism>
<evidence type="ECO:0000256" key="1">
    <source>
        <dbReference type="ARBA" id="ARBA00006484"/>
    </source>
</evidence>
<dbReference type="InterPro" id="IPR020904">
    <property type="entry name" value="Sc_DH/Rdtase_CS"/>
</dbReference>
<dbReference type="PRINTS" id="PR00081">
    <property type="entry name" value="GDHRDH"/>
</dbReference>
<dbReference type="PRINTS" id="PR00080">
    <property type="entry name" value="SDRFAMILY"/>
</dbReference>
<dbReference type="Proteomes" id="UP001239909">
    <property type="component" value="Unassembled WGS sequence"/>
</dbReference>
<proteinExistence type="inferred from homology"/>
<gene>
    <name evidence="4" type="ORF">LNKW23_29760</name>
</gene>
<evidence type="ECO:0000256" key="3">
    <source>
        <dbReference type="RuleBase" id="RU000363"/>
    </source>
</evidence>
<protein>
    <submittedName>
        <fullName evidence="4">SDR family NAD(P)-dependent oxidoreductase</fullName>
    </submittedName>
</protein>
<dbReference type="PANTHER" id="PTHR44196">
    <property type="entry name" value="DEHYDROGENASE/REDUCTASE SDR FAMILY MEMBER 7B"/>
    <property type="match status" value="1"/>
</dbReference>
<evidence type="ECO:0000256" key="2">
    <source>
        <dbReference type="ARBA" id="ARBA00023002"/>
    </source>
</evidence>
<dbReference type="InterPro" id="IPR036291">
    <property type="entry name" value="NAD(P)-bd_dom_sf"/>
</dbReference>
<evidence type="ECO:0000313" key="5">
    <source>
        <dbReference type="Proteomes" id="UP001239909"/>
    </source>
</evidence>
<keyword evidence="5" id="KW-1185">Reference proteome</keyword>
<dbReference type="Gene3D" id="3.40.50.720">
    <property type="entry name" value="NAD(P)-binding Rossmann-like Domain"/>
    <property type="match status" value="1"/>
</dbReference>
<dbReference type="Pfam" id="PF00106">
    <property type="entry name" value="adh_short"/>
    <property type="match status" value="1"/>
</dbReference>
<keyword evidence="2" id="KW-0560">Oxidoreductase</keyword>
<dbReference type="EMBL" id="BSYI01000024">
    <property type="protein sequence ID" value="GMG83762.1"/>
    <property type="molecule type" value="Genomic_DNA"/>
</dbReference>
<accession>A0ABQ6LKI9</accession>
<dbReference type="SUPFAM" id="SSF51735">
    <property type="entry name" value="NAD(P)-binding Rossmann-fold domains"/>
    <property type="match status" value="1"/>
</dbReference>
<comment type="similarity">
    <text evidence="1 3">Belongs to the short-chain dehydrogenases/reductases (SDR) family.</text>
</comment>
<comment type="caution">
    <text evidence="4">The sequence shown here is derived from an EMBL/GenBank/DDBJ whole genome shotgun (WGS) entry which is preliminary data.</text>
</comment>
<sequence length="265" mass="27791">MFSKVMRPADGAAWVTGASGGIGRALCLALAAEGWCVHATARSADRLEALAAEAEGPGEIRPLPGDVTDAAAMTRAVESIAAERPLALAVLNAGVYHPMRAQTFSAARARQTFDVNLAGVANGLEPLLAHMSARGTGHIALTASVAGYRGLPDAAAYSATKAGLIAMAEALAMDLVDLGVRISVINPGFVETEATSVNAFEMPMLMQPEAAATKIVAGLQRPGFEIRFPWQFAAMLRLIGLLPNRWYIWAVRKALGWEGVEVRGG</sequence>
<evidence type="ECO:0000313" key="4">
    <source>
        <dbReference type="EMBL" id="GMG83762.1"/>
    </source>
</evidence>
<dbReference type="PROSITE" id="PS00061">
    <property type="entry name" value="ADH_SHORT"/>
    <property type="match status" value="1"/>
</dbReference>